<dbReference type="Pfam" id="PF13181">
    <property type="entry name" value="TPR_8"/>
    <property type="match status" value="1"/>
</dbReference>
<reference evidence="5" key="1">
    <citation type="journal article" date="2020" name="mSystems">
        <title>Genome- and Community-Level Interaction Insights into Carbon Utilization and Element Cycling Functions of Hydrothermarchaeota in Hydrothermal Sediment.</title>
        <authorList>
            <person name="Zhou Z."/>
            <person name="Liu Y."/>
            <person name="Xu W."/>
            <person name="Pan J."/>
            <person name="Luo Z.H."/>
            <person name="Li M."/>
        </authorList>
    </citation>
    <scope>NUCLEOTIDE SEQUENCE [LARGE SCALE GENOMIC DNA]</scope>
    <source>
        <strain evidence="5">SpSt-966</strain>
    </source>
</reference>
<dbReference type="PANTHER" id="PTHR12558:SF13">
    <property type="entry name" value="CELL DIVISION CYCLE PROTEIN 27 HOMOLOG"/>
    <property type="match status" value="1"/>
</dbReference>
<dbReference type="SMART" id="SM00028">
    <property type="entry name" value="TPR"/>
    <property type="match status" value="11"/>
</dbReference>
<gene>
    <name evidence="5" type="ORF">ENX73_04120</name>
</gene>
<keyword evidence="2" id="KW-0802">TPR repeat</keyword>
<feature type="repeat" description="TPR" evidence="2">
    <location>
        <begin position="658"/>
        <end position="691"/>
    </location>
</feature>
<evidence type="ECO:0000259" key="4">
    <source>
        <dbReference type="Pfam" id="PF13525"/>
    </source>
</evidence>
<feature type="repeat" description="TPR" evidence="2">
    <location>
        <begin position="254"/>
        <end position="287"/>
    </location>
</feature>
<dbReference type="Pfam" id="PF12895">
    <property type="entry name" value="ANAPC3"/>
    <property type="match status" value="1"/>
</dbReference>
<dbReference type="AlphaFoldDB" id="A0A7V3REY5"/>
<dbReference type="Pfam" id="PF13174">
    <property type="entry name" value="TPR_6"/>
    <property type="match status" value="1"/>
</dbReference>
<dbReference type="EMBL" id="DTPE01000174">
    <property type="protein sequence ID" value="HGE75292.1"/>
    <property type="molecule type" value="Genomic_DNA"/>
</dbReference>
<dbReference type="InterPro" id="IPR039565">
    <property type="entry name" value="BamD-like"/>
</dbReference>
<proteinExistence type="predicted"/>
<evidence type="ECO:0000313" key="5">
    <source>
        <dbReference type="EMBL" id="HGE75292.1"/>
    </source>
</evidence>
<dbReference type="SUPFAM" id="SSF48452">
    <property type="entry name" value="TPR-like"/>
    <property type="match status" value="3"/>
</dbReference>
<feature type="repeat" description="TPR" evidence="2">
    <location>
        <begin position="180"/>
        <end position="213"/>
    </location>
</feature>
<protein>
    <submittedName>
        <fullName evidence="5">Tetratricopeptide repeat protein</fullName>
    </submittedName>
</protein>
<feature type="signal peptide" evidence="3">
    <location>
        <begin position="1"/>
        <end position="23"/>
    </location>
</feature>
<evidence type="ECO:0000256" key="2">
    <source>
        <dbReference type="PROSITE-ProRule" id="PRU00339"/>
    </source>
</evidence>
<dbReference type="Pfam" id="PF13525">
    <property type="entry name" value="YfiO"/>
    <property type="match status" value="1"/>
</dbReference>
<evidence type="ECO:0000256" key="1">
    <source>
        <dbReference type="ARBA" id="ARBA00022729"/>
    </source>
</evidence>
<name>A0A7V3REY5_9BACT</name>
<dbReference type="Gene3D" id="1.25.40.10">
    <property type="entry name" value="Tetratricopeptide repeat domain"/>
    <property type="match status" value="6"/>
</dbReference>
<dbReference type="InterPro" id="IPR019734">
    <property type="entry name" value="TPR_rpt"/>
</dbReference>
<dbReference type="PANTHER" id="PTHR12558">
    <property type="entry name" value="CELL DIVISION CYCLE 16,23,27"/>
    <property type="match status" value="1"/>
</dbReference>
<feature type="domain" description="Outer membrane lipoprotein BamD-like" evidence="4">
    <location>
        <begin position="623"/>
        <end position="743"/>
    </location>
</feature>
<dbReference type="SUPFAM" id="SSF81901">
    <property type="entry name" value="HCP-like"/>
    <property type="match status" value="1"/>
</dbReference>
<dbReference type="InterPro" id="IPR011990">
    <property type="entry name" value="TPR-like_helical_dom_sf"/>
</dbReference>
<feature type="repeat" description="TPR" evidence="2">
    <location>
        <begin position="75"/>
        <end position="108"/>
    </location>
</feature>
<keyword evidence="1 3" id="KW-0732">Signal</keyword>
<feature type="chain" id="PRO_5030818604" evidence="3">
    <location>
        <begin position="24"/>
        <end position="744"/>
    </location>
</feature>
<comment type="caution">
    <text evidence="5">The sequence shown here is derived from an EMBL/GenBank/DDBJ whole genome shotgun (WGS) entry which is preliminary data.</text>
</comment>
<sequence>MKKNILIIFIFLIAVAFSSSALAAQVDQNGVNMLIGAKNAVQLYKEYGDVSGLNQAISQMQLFLSEYTEPSGYIGQAYEILGDAYYLLKNYSQSSNAYKMAMEYLPQNTKDYEYSVYSLGYSYMKMGNYPDAIKYLSMLYTSQTYGDQAKALVGGMYVTLGQYSQATSVLDTIQSNEWKAWAYYYRGRIYFDMGDYSDALSILQKVSTYSNDPEVVEPSIYYTAYSLINTGKIQEAIDTASNAIKSYPPTEWTFDLYVILGQSYYDNGQYKLASDTFSTAIQIAPQGTNKIYEALSAKAWAEYKLGNYDSAISNWENVLSNSTNADLAFSAGINVGSTLREDKHFNEAITLYKKMETQFPSQINQIRLEEGKAYLESGDYADATTIFTALSKLSEPLKDLSIYWLAYTYNLENNYQSAISTLSSLIQTTQSSDTKAQAYALEGEIYSKASQYSNAIIAYKNAISFGNAISKLDAQYTLGQIYYNNSDYKDAIVQFSIVVNNRIIDPNLALNAAYYLSQCYVGLKDYTSAIATYDWIAKYDFADLYRSSIYVLKVIAMEKLGLYAQVPSYIDGVLNAYPNLTTKYDLMYYKADAYLNVGNVSQAYSIVNSISNQNMSNDAKGGVLYIEAKYYQSTNDLQKAEQYYKQVYMYYPSSSEAPNAAYDLGKLYYTLKDYSNAKDAFFAFVSLFSSDPRVPEAFYDIGLSYENLGQSANAIQVYNSLISKFPTSSYSIQAKSRITALEKR</sequence>
<organism evidence="5">
    <name type="scientific">Mesoaciditoga lauensis</name>
    <dbReference type="NCBI Taxonomy" id="1495039"/>
    <lineage>
        <taxon>Bacteria</taxon>
        <taxon>Thermotogati</taxon>
        <taxon>Thermotogota</taxon>
        <taxon>Thermotogae</taxon>
        <taxon>Mesoaciditogales</taxon>
        <taxon>Mesoaciditogaceae</taxon>
        <taxon>Mesoaciditoga</taxon>
    </lineage>
</organism>
<dbReference type="Pfam" id="PF13432">
    <property type="entry name" value="TPR_16"/>
    <property type="match status" value="2"/>
</dbReference>
<dbReference type="PROSITE" id="PS50005">
    <property type="entry name" value="TPR"/>
    <property type="match status" value="5"/>
</dbReference>
<feature type="repeat" description="TPR" evidence="2">
    <location>
        <begin position="695"/>
        <end position="728"/>
    </location>
</feature>
<accession>A0A7V3REY5</accession>
<evidence type="ECO:0000256" key="3">
    <source>
        <dbReference type="SAM" id="SignalP"/>
    </source>
</evidence>